<evidence type="ECO:0000256" key="4">
    <source>
        <dbReference type="ARBA" id="ARBA00022723"/>
    </source>
</evidence>
<gene>
    <name evidence="10" type="ORF">LOTGIDRAFT_225142</name>
</gene>
<dbReference type="PANTHER" id="PTHR13045:SF0">
    <property type="entry name" value="7-METHYLGUANOSINE PHOSPHATE-SPECIFIC 5'-NUCLEOTIDASE"/>
    <property type="match status" value="1"/>
</dbReference>
<dbReference type="CTD" id="20247262"/>
<dbReference type="FunFam" id="1.10.150.340:FF:000001">
    <property type="entry name" value="Cytosolic 5-nucleotidase 3-like"/>
    <property type="match status" value="1"/>
</dbReference>
<keyword evidence="5 9" id="KW-0547">Nucleotide-binding</keyword>
<dbReference type="EMBL" id="KB200385">
    <property type="protein sequence ID" value="ESP01757.1"/>
    <property type="molecule type" value="Genomic_DNA"/>
</dbReference>
<dbReference type="RefSeq" id="XP_009047531.1">
    <property type="nucleotide sequence ID" value="XM_009049283.1"/>
</dbReference>
<dbReference type="Gene3D" id="3.40.50.1000">
    <property type="entry name" value="HAD superfamily/HAD-like"/>
    <property type="match status" value="1"/>
</dbReference>
<dbReference type="SFLD" id="SFLDS00003">
    <property type="entry name" value="Haloacid_Dehalogenase"/>
    <property type="match status" value="1"/>
</dbReference>
<dbReference type="InterPro" id="IPR023214">
    <property type="entry name" value="HAD_sf"/>
</dbReference>
<dbReference type="Proteomes" id="UP000030746">
    <property type="component" value="Unassembled WGS sequence"/>
</dbReference>
<dbReference type="GO" id="GO:0000287">
    <property type="term" value="F:magnesium ion binding"/>
    <property type="evidence" value="ECO:0007669"/>
    <property type="project" value="InterPro"/>
</dbReference>
<evidence type="ECO:0000256" key="6">
    <source>
        <dbReference type="ARBA" id="ARBA00022801"/>
    </source>
</evidence>
<evidence type="ECO:0000256" key="8">
    <source>
        <dbReference type="ARBA" id="ARBA00023080"/>
    </source>
</evidence>
<dbReference type="PANTHER" id="PTHR13045">
    <property type="entry name" value="5'-NUCLEOTIDASE"/>
    <property type="match status" value="1"/>
</dbReference>
<dbReference type="SUPFAM" id="SSF56784">
    <property type="entry name" value="HAD-like"/>
    <property type="match status" value="1"/>
</dbReference>
<keyword evidence="7" id="KW-0460">Magnesium</keyword>
<dbReference type="FunFam" id="3.40.50.1000:FF:000032">
    <property type="entry name" value="Cytosolic 5-nucleotidase 3-like"/>
    <property type="match status" value="1"/>
</dbReference>
<evidence type="ECO:0000313" key="10">
    <source>
        <dbReference type="EMBL" id="ESP01757.1"/>
    </source>
</evidence>
<keyword evidence="4" id="KW-0479">Metal-binding</keyword>
<dbReference type="InterPro" id="IPR006434">
    <property type="entry name" value="Pyrimidine_nucleotidase_eu"/>
</dbReference>
<evidence type="ECO:0000256" key="1">
    <source>
        <dbReference type="ARBA" id="ARBA00000815"/>
    </source>
</evidence>
<keyword evidence="11" id="KW-1185">Reference proteome</keyword>
<dbReference type="OrthoDB" id="10014216at2759"/>
<accession>V4B6N9</accession>
<comment type="catalytic activity">
    <reaction evidence="1 9">
        <text>a ribonucleoside 5'-phosphate + H2O = a ribonucleoside + phosphate</text>
        <dbReference type="Rhea" id="RHEA:12484"/>
        <dbReference type="ChEBI" id="CHEBI:15377"/>
        <dbReference type="ChEBI" id="CHEBI:18254"/>
        <dbReference type="ChEBI" id="CHEBI:43474"/>
        <dbReference type="ChEBI" id="CHEBI:58043"/>
        <dbReference type="EC" id="3.1.3.5"/>
    </reaction>
</comment>
<dbReference type="GeneID" id="20247262"/>
<keyword evidence="9" id="KW-0963">Cytoplasm</keyword>
<dbReference type="GO" id="GO:0005737">
    <property type="term" value="C:cytoplasm"/>
    <property type="evidence" value="ECO:0007669"/>
    <property type="project" value="UniProtKB-SubCell"/>
</dbReference>
<dbReference type="AlphaFoldDB" id="V4B6N9"/>
<dbReference type="EC" id="3.1.3.5" evidence="3 9"/>
<evidence type="ECO:0000256" key="3">
    <source>
        <dbReference type="ARBA" id="ARBA00012643"/>
    </source>
</evidence>
<dbReference type="STRING" id="225164.V4B6N9"/>
<dbReference type="InterPro" id="IPR036412">
    <property type="entry name" value="HAD-like_sf"/>
</dbReference>
<dbReference type="SFLD" id="SFLDG01128">
    <property type="entry name" value="C1.4:_5'-Nucleotidase_Like"/>
    <property type="match status" value="1"/>
</dbReference>
<dbReference type="NCBIfam" id="TIGR01544">
    <property type="entry name" value="HAD-SF-IE"/>
    <property type="match status" value="1"/>
</dbReference>
<dbReference type="GO" id="GO:0009117">
    <property type="term" value="P:nucleotide metabolic process"/>
    <property type="evidence" value="ECO:0007669"/>
    <property type="project" value="UniProtKB-KW"/>
</dbReference>
<keyword evidence="6 9" id="KW-0378">Hydrolase</keyword>
<proteinExistence type="inferred from homology"/>
<dbReference type="GO" id="GO:0008253">
    <property type="term" value="F:5'-nucleotidase activity"/>
    <property type="evidence" value="ECO:0007669"/>
    <property type="project" value="UniProtKB-EC"/>
</dbReference>
<dbReference type="HOGENOM" id="CLU_048584_0_2_1"/>
<dbReference type="Pfam" id="PF05822">
    <property type="entry name" value="UMPH-1"/>
    <property type="match status" value="1"/>
</dbReference>
<evidence type="ECO:0000256" key="9">
    <source>
        <dbReference type="RuleBase" id="RU361276"/>
    </source>
</evidence>
<dbReference type="GO" id="GO:0000166">
    <property type="term" value="F:nucleotide binding"/>
    <property type="evidence" value="ECO:0007669"/>
    <property type="project" value="UniProtKB-KW"/>
</dbReference>
<comment type="similarity">
    <text evidence="2 9">Belongs to the pyrimidine 5'-nucleotidase family.</text>
</comment>
<keyword evidence="8 9" id="KW-0546">Nucleotide metabolism</keyword>
<dbReference type="KEGG" id="lgi:LOTGIDRAFT_225142"/>
<name>V4B6N9_LOTGI</name>
<sequence length="293" mass="33938">MSFVEELNSSHVHMKDPQYVDKIIKQMVQDGHEKLQVVADFDRTLSKYSNKGKICSTCHNVMEESKVMPDSYKEKAKAYRDKYFPIEIDHSLTIDEKIPKMIEWWTNAHALIKSVHMTQTDVTEMVQESSAQLRDNCQWFIDHLSKLEIPLLIFSAGIGDIIEEVIKQQSNMYNNMKIVSNYMDFDKNGKMQGFKGDIIHIYNKNENAIHSSDYFQRLKHRENLLLLGDSLGDLRMAEGAEFTQELKIGFLNHKVEESLELYKANFDIVIVQDESLNVVNAITRTILNLPKSD</sequence>
<reference evidence="10 11" key="1">
    <citation type="journal article" date="2013" name="Nature">
        <title>Insights into bilaterian evolution from three spiralian genomes.</title>
        <authorList>
            <person name="Simakov O."/>
            <person name="Marletaz F."/>
            <person name="Cho S.J."/>
            <person name="Edsinger-Gonzales E."/>
            <person name="Havlak P."/>
            <person name="Hellsten U."/>
            <person name="Kuo D.H."/>
            <person name="Larsson T."/>
            <person name="Lv J."/>
            <person name="Arendt D."/>
            <person name="Savage R."/>
            <person name="Osoegawa K."/>
            <person name="de Jong P."/>
            <person name="Grimwood J."/>
            <person name="Chapman J.A."/>
            <person name="Shapiro H."/>
            <person name="Aerts A."/>
            <person name="Otillar R.P."/>
            <person name="Terry A.Y."/>
            <person name="Boore J.L."/>
            <person name="Grigoriev I.V."/>
            <person name="Lindberg D.R."/>
            <person name="Seaver E.C."/>
            <person name="Weisblat D.A."/>
            <person name="Putnam N.H."/>
            <person name="Rokhsar D.S."/>
        </authorList>
    </citation>
    <scope>NUCLEOTIDE SEQUENCE [LARGE SCALE GENOMIC DNA]</scope>
</reference>
<dbReference type="OMA" id="GPERMQI"/>
<evidence type="ECO:0000256" key="2">
    <source>
        <dbReference type="ARBA" id="ARBA00008389"/>
    </source>
</evidence>
<protein>
    <recommendedName>
        <fullName evidence="3 9">5'-nucleotidase</fullName>
        <ecNumber evidence="3 9">3.1.3.5</ecNumber>
    </recommendedName>
</protein>
<comment type="subcellular location">
    <subcellularLocation>
        <location evidence="9">Cytoplasm</location>
    </subcellularLocation>
</comment>
<evidence type="ECO:0000313" key="11">
    <source>
        <dbReference type="Proteomes" id="UP000030746"/>
    </source>
</evidence>
<evidence type="ECO:0000256" key="5">
    <source>
        <dbReference type="ARBA" id="ARBA00022741"/>
    </source>
</evidence>
<evidence type="ECO:0000256" key="7">
    <source>
        <dbReference type="ARBA" id="ARBA00022842"/>
    </source>
</evidence>
<organism evidence="10 11">
    <name type="scientific">Lottia gigantea</name>
    <name type="common">Giant owl limpet</name>
    <dbReference type="NCBI Taxonomy" id="225164"/>
    <lineage>
        <taxon>Eukaryota</taxon>
        <taxon>Metazoa</taxon>
        <taxon>Spiralia</taxon>
        <taxon>Lophotrochozoa</taxon>
        <taxon>Mollusca</taxon>
        <taxon>Gastropoda</taxon>
        <taxon>Patellogastropoda</taxon>
        <taxon>Lottioidea</taxon>
        <taxon>Lottiidae</taxon>
        <taxon>Lottia</taxon>
    </lineage>
</organism>
<dbReference type="Gene3D" id="1.10.150.340">
    <property type="entry name" value="Pyrimidine 5'-nucleotidase (UMPH-1), N-terminal domain"/>
    <property type="match status" value="1"/>
</dbReference>